<evidence type="ECO:0000256" key="1">
    <source>
        <dbReference type="SAM" id="Phobius"/>
    </source>
</evidence>
<protein>
    <recommendedName>
        <fullName evidence="4">Phage tail tape measure protein</fullName>
    </recommendedName>
</protein>
<evidence type="ECO:0008006" key="4">
    <source>
        <dbReference type="Google" id="ProtNLM"/>
    </source>
</evidence>
<dbReference type="OrthoDB" id="7311517at2"/>
<name>A0A6L6J8H8_9RHOB</name>
<keyword evidence="1" id="KW-0812">Transmembrane</keyword>
<keyword evidence="3" id="KW-1185">Reference proteome</keyword>
<dbReference type="RefSeq" id="WP_155093696.1">
    <property type="nucleotide sequence ID" value="NZ_WMIE01000001.1"/>
</dbReference>
<evidence type="ECO:0000313" key="2">
    <source>
        <dbReference type="EMBL" id="MTH76311.1"/>
    </source>
</evidence>
<comment type="caution">
    <text evidence="2">The sequence shown here is derived from an EMBL/GenBank/DDBJ whole genome shotgun (WGS) entry which is preliminary data.</text>
</comment>
<keyword evidence="1" id="KW-0472">Membrane</keyword>
<feature type="transmembrane region" description="Helical" evidence="1">
    <location>
        <begin position="331"/>
        <end position="353"/>
    </location>
</feature>
<feature type="transmembrane region" description="Helical" evidence="1">
    <location>
        <begin position="267"/>
        <end position="285"/>
    </location>
</feature>
<dbReference type="EMBL" id="WMIE01000001">
    <property type="protein sequence ID" value="MTH76311.1"/>
    <property type="molecule type" value="Genomic_DNA"/>
</dbReference>
<proteinExistence type="predicted"/>
<feature type="transmembrane region" description="Helical" evidence="1">
    <location>
        <begin position="236"/>
        <end position="255"/>
    </location>
</feature>
<organism evidence="2 3">
    <name type="scientific">Paracoccus aestuariivivens</name>
    <dbReference type="NCBI Taxonomy" id="1820333"/>
    <lineage>
        <taxon>Bacteria</taxon>
        <taxon>Pseudomonadati</taxon>
        <taxon>Pseudomonadota</taxon>
        <taxon>Alphaproteobacteria</taxon>
        <taxon>Rhodobacterales</taxon>
        <taxon>Paracoccaceae</taxon>
        <taxon>Paracoccus</taxon>
    </lineage>
</organism>
<dbReference type="Proteomes" id="UP000478183">
    <property type="component" value="Unassembled WGS sequence"/>
</dbReference>
<dbReference type="AlphaFoldDB" id="A0A6L6J8H8"/>
<gene>
    <name evidence="2" type="ORF">GL286_01050</name>
</gene>
<sequence length="768" mass="79182">MVASVIGALRVNLGLDSAQFSRGLSQSSSKLTRFAAAAGKIAAGMVASFGTAMTAMGVGAVQAGAEIDRLSQVANTLPEQFQRWSAGAKSVGIEQEKLGDILKDVNDRVGDFVQTGGGPMADFFEKIAPKIGVTAQQFRNLSGADAMQLYVSSLEKANVNQQDFTFYMEAMASDSTLLLPLLKNGGRLMQEYGDRAGKMGAILSGPMLASLREGKSAISDMRLAVDGMKNTIGAQAVPVIKMLAAAVTSAAMFFHRHADAISSGMRTLAGIAIVVATAFATRYAVAVGVTAVRAMTAAVAQSVALEMALGAQSLAAARAAVAAKSLSRGFILLRGALISTGIGALVVAAGYLVGKFLDLVDAAGGVGEAFGLLKDIAVEVFDRIGIAFDMVPAAVSGGVQKMKSVFFAALHDMLSNFAWFVSQIASGMNTIFGTTLSTAEPFQEAIAGLSAASSEASDAAGAAGETLSASWNAASAPLTSLAALNKTVSESATEAASALGSDTGVAGAADKAGEAGKNAAAKLTPLQDVMKRLREENEKLKGTFGMSETEVAVWENLREAQVSATSATGQQIAALTRQNATLDEANQRTLDWRNSMKDVFTQVSTGAMSVKDALANIVAKLVEMRAAAAWDNAFSNFGGGGSLFASMGNFFRGGGDALAGALRGAGLPAIPGFANGVKNFSGGWAQINERSGEIVKLPGGSDVVPGGLSKIVAQKAGGALRPELQASQLTLTDDGRILATIKASIRQESQRTLSKTPEYVRRNEKMAY</sequence>
<accession>A0A6L6J8H8</accession>
<evidence type="ECO:0000313" key="3">
    <source>
        <dbReference type="Proteomes" id="UP000478183"/>
    </source>
</evidence>
<reference evidence="2 3" key="1">
    <citation type="submission" date="2019-11" db="EMBL/GenBank/DDBJ databases">
        <authorList>
            <person name="Dong K."/>
        </authorList>
    </citation>
    <scope>NUCLEOTIDE SEQUENCE [LARGE SCALE GENOMIC DNA]</scope>
    <source>
        <strain evidence="2 3">NBRC 111993</strain>
    </source>
</reference>
<keyword evidence="1" id="KW-1133">Transmembrane helix</keyword>